<feature type="domain" description="Methyltransferase type 11" evidence="1">
    <location>
        <begin position="44"/>
        <end position="138"/>
    </location>
</feature>
<dbReference type="RefSeq" id="WP_245621386.1">
    <property type="nucleotide sequence ID" value="NZ_CP011389.1"/>
</dbReference>
<evidence type="ECO:0000313" key="2">
    <source>
        <dbReference type="EMBL" id="MDR6221563.1"/>
    </source>
</evidence>
<dbReference type="AlphaFoldDB" id="A0AAE3XL88"/>
<dbReference type="CDD" id="cd02440">
    <property type="entry name" value="AdoMet_MTases"/>
    <property type="match status" value="1"/>
</dbReference>
<dbReference type="GO" id="GO:0008757">
    <property type="term" value="F:S-adenosylmethionine-dependent methyltransferase activity"/>
    <property type="evidence" value="ECO:0007669"/>
    <property type="project" value="InterPro"/>
</dbReference>
<dbReference type="EMBL" id="JAVDQK010000057">
    <property type="protein sequence ID" value="MDR6221563.1"/>
    <property type="molecule type" value="Genomic_DNA"/>
</dbReference>
<sequence>MTTRYDDIATWYADHIASVSPAEALVVPEILRLTGDVKERRVCDLACGEGHLARLLQQQGAQVTGVDLSAALIDLARQKEQRRPLGVQYRVDDAQHLSTMAAQSVDACVSNLALMDIPDLVAVVEAVKRVLIPGGSFTFSVTHPCFQAPGAFWNRSEDQEMTRVILKYFDEGEWRSTNPAGVRGRVGAHHRTLTTYVNTLVRAGFALDQMSEPRARGPLAQVKPEYAVVPPFLVMRWLNEISV</sequence>
<evidence type="ECO:0000313" key="3">
    <source>
        <dbReference type="Proteomes" id="UP001185331"/>
    </source>
</evidence>
<dbReference type="GO" id="GO:0032259">
    <property type="term" value="P:methylation"/>
    <property type="evidence" value="ECO:0007669"/>
    <property type="project" value="UniProtKB-KW"/>
</dbReference>
<keyword evidence="2" id="KW-0808">Transferase</keyword>
<dbReference type="InterPro" id="IPR013216">
    <property type="entry name" value="Methyltransf_11"/>
</dbReference>
<comment type="caution">
    <text evidence="2">The sequence shown here is derived from an EMBL/GenBank/DDBJ whole genome shotgun (WGS) entry which is preliminary data.</text>
</comment>
<organism evidence="2 3">
    <name type="scientific">Deinococcus soli</name>
    <name type="common">ex Cha et al. 2016</name>
    <dbReference type="NCBI Taxonomy" id="1309411"/>
    <lineage>
        <taxon>Bacteria</taxon>
        <taxon>Thermotogati</taxon>
        <taxon>Deinococcota</taxon>
        <taxon>Deinococci</taxon>
        <taxon>Deinococcales</taxon>
        <taxon>Deinococcaceae</taxon>
        <taxon>Deinococcus</taxon>
    </lineage>
</organism>
<gene>
    <name evidence="2" type="ORF">J2Y00_005204</name>
</gene>
<name>A0AAE3XL88_9DEIO</name>
<dbReference type="PANTHER" id="PTHR43861">
    <property type="entry name" value="TRANS-ACONITATE 2-METHYLTRANSFERASE-RELATED"/>
    <property type="match status" value="1"/>
</dbReference>
<dbReference type="InterPro" id="IPR000408">
    <property type="entry name" value="Reg_chr_condens"/>
</dbReference>
<reference evidence="2" key="1">
    <citation type="submission" date="2023-07" db="EMBL/GenBank/DDBJ databases">
        <title>Sorghum-associated microbial communities from plants grown in Nebraska, USA.</title>
        <authorList>
            <person name="Schachtman D."/>
        </authorList>
    </citation>
    <scope>NUCLEOTIDE SEQUENCE</scope>
    <source>
        <strain evidence="2">BE330</strain>
    </source>
</reference>
<dbReference type="Gene3D" id="3.40.50.150">
    <property type="entry name" value="Vaccinia Virus protein VP39"/>
    <property type="match status" value="1"/>
</dbReference>
<proteinExistence type="predicted"/>
<evidence type="ECO:0000259" key="1">
    <source>
        <dbReference type="Pfam" id="PF08241"/>
    </source>
</evidence>
<dbReference type="SUPFAM" id="SSF53335">
    <property type="entry name" value="S-adenosyl-L-methionine-dependent methyltransferases"/>
    <property type="match status" value="1"/>
</dbReference>
<dbReference type="PROSITE" id="PS00626">
    <property type="entry name" value="RCC1_2"/>
    <property type="match status" value="1"/>
</dbReference>
<dbReference type="InterPro" id="IPR029063">
    <property type="entry name" value="SAM-dependent_MTases_sf"/>
</dbReference>
<protein>
    <submittedName>
        <fullName evidence="2">2-polyprenyl-3-methyl-5-hydroxy-6-metoxy-1, 4-benzoquinol methylase</fullName>
    </submittedName>
</protein>
<dbReference type="Proteomes" id="UP001185331">
    <property type="component" value="Unassembled WGS sequence"/>
</dbReference>
<accession>A0AAE3XL88</accession>
<keyword evidence="2" id="KW-0489">Methyltransferase</keyword>
<dbReference type="Pfam" id="PF08241">
    <property type="entry name" value="Methyltransf_11"/>
    <property type="match status" value="1"/>
</dbReference>